<evidence type="ECO:0000313" key="1">
    <source>
        <dbReference type="EMBL" id="QHT96915.1"/>
    </source>
</evidence>
<accession>A0A6C0IWU5</accession>
<reference evidence="1" key="1">
    <citation type="journal article" date="2020" name="Nature">
        <title>Giant virus diversity and host interactions through global metagenomics.</title>
        <authorList>
            <person name="Schulz F."/>
            <person name="Roux S."/>
            <person name="Paez-Espino D."/>
            <person name="Jungbluth S."/>
            <person name="Walsh D.A."/>
            <person name="Denef V.J."/>
            <person name="McMahon K.D."/>
            <person name="Konstantinidis K.T."/>
            <person name="Eloe-Fadrosh E.A."/>
            <person name="Kyrpides N.C."/>
            <person name="Woyke T."/>
        </authorList>
    </citation>
    <scope>NUCLEOTIDE SEQUENCE</scope>
    <source>
        <strain evidence="1">GVMAG-M-3300024336-7</strain>
    </source>
</reference>
<organism evidence="1">
    <name type="scientific">viral metagenome</name>
    <dbReference type="NCBI Taxonomy" id="1070528"/>
    <lineage>
        <taxon>unclassified sequences</taxon>
        <taxon>metagenomes</taxon>
        <taxon>organismal metagenomes</taxon>
    </lineage>
</organism>
<protein>
    <submittedName>
        <fullName evidence="1">Uncharacterized protein</fullName>
    </submittedName>
</protein>
<dbReference type="EMBL" id="MN740270">
    <property type="protein sequence ID" value="QHT96915.1"/>
    <property type="molecule type" value="Genomic_DNA"/>
</dbReference>
<proteinExistence type="predicted"/>
<name>A0A6C0IWU5_9ZZZZ</name>
<sequence>MYDNGNIENSVSKKLIRRLPIKKDISKLKTEPDLV</sequence>
<dbReference type="AlphaFoldDB" id="A0A6C0IWU5"/>